<dbReference type="PANTHER" id="PTHR45650">
    <property type="entry name" value="GDSL-LIKE LIPASE/ACYLHYDROLASE-RELATED"/>
    <property type="match status" value="1"/>
</dbReference>
<evidence type="ECO:0000256" key="1">
    <source>
        <dbReference type="ARBA" id="ARBA00004613"/>
    </source>
</evidence>
<dbReference type="Pfam" id="PF00657">
    <property type="entry name" value="Lipase_GDSL"/>
    <property type="match status" value="1"/>
</dbReference>
<keyword evidence="5" id="KW-0378">Hydrolase</keyword>
<feature type="chain" id="PRO_5012287139" description="GDSL esterase/lipase" evidence="8">
    <location>
        <begin position="22"/>
        <end position="382"/>
    </location>
</feature>
<reference evidence="9 10" key="1">
    <citation type="journal article" date="2013" name="Nat. Genet.">
        <title>The high-quality draft genome of peach (Prunus persica) identifies unique patterns of genetic diversity, domestication and genome evolution.</title>
        <authorList>
            <consortium name="International Peach Genome Initiative"/>
            <person name="Verde I."/>
            <person name="Abbott A.G."/>
            <person name="Scalabrin S."/>
            <person name="Jung S."/>
            <person name="Shu S."/>
            <person name="Marroni F."/>
            <person name="Zhebentyayeva T."/>
            <person name="Dettori M.T."/>
            <person name="Grimwood J."/>
            <person name="Cattonaro F."/>
            <person name="Zuccolo A."/>
            <person name="Rossini L."/>
            <person name="Jenkins J."/>
            <person name="Vendramin E."/>
            <person name="Meisel L.A."/>
            <person name="Decroocq V."/>
            <person name="Sosinski B."/>
            <person name="Prochnik S."/>
            <person name="Mitros T."/>
            <person name="Policriti A."/>
            <person name="Cipriani G."/>
            <person name="Dondini L."/>
            <person name="Ficklin S."/>
            <person name="Goodstein D.M."/>
            <person name="Xuan P."/>
            <person name="Del Fabbro C."/>
            <person name="Aramini V."/>
            <person name="Copetti D."/>
            <person name="Gonzalez S."/>
            <person name="Horner D.S."/>
            <person name="Falchi R."/>
            <person name="Lucas S."/>
            <person name="Mica E."/>
            <person name="Maldonado J."/>
            <person name="Lazzari B."/>
            <person name="Bielenberg D."/>
            <person name="Pirona R."/>
            <person name="Miculan M."/>
            <person name="Barakat A."/>
            <person name="Testolin R."/>
            <person name="Stella A."/>
            <person name="Tartarini S."/>
            <person name="Tonutti P."/>
            <person name="Arus P."/>
            <person name="Orellana A."/>
            <person name="Wells C."/>
            <person name="Main D."/>
            <person name="Vizzotto G."/>
            <person name="Silva H."/>
            <person name="Salamini F."/>
            <person name="Schmutz J."/>
            <person name="Morgante M."/>
            <person name="Rokhsar D.S."/>
        </authorList>
    </citation>
    <scope>NUCLEOTIDE SEQUENCE [LARGE SCALE GENOMIC DNA]</scope>
    <source>
        <strain evidence="10">cv. Nemared</strain>
    </source>
</reference>
<dbReference type="GO" id="GO:0016042">
    <property type="term" value="P:lipid catabolic process"/>
    <property type="evidence" value="ECO:0007669"/>
    <property type="project" value="UniProtKB-KW"/>
</dbReference>
<dbReference type="InterPro" id="IPR035669">
    <property type="entry name" value="SGNH_plant_lipase-like"/>
</dbReference>
<comment type="subcellular location">
    <subcellularLocation>
        <location evidence="1">Secreted</location>
    </subcellularLocation>
</comment>
<dbReference type="EMBL" id="CM007651">
    <property type="protein sequence ID" value="ONI28001.1"/>
    <property type="molecule type" value="Genomic_DNA"/>
</dbReference>
<keyword evidence="7" id="KW-0443">Lipid metabolism</keyword>
<evidence type="ECO:0000313" key="10">
    <source>
        <dbReference type="Proteomes" id="UP000006882"/>
    </source>
</evidence>
<evidence type="ECO:0000256" key="3">
    <source>
        <dbReference type="ARBA" id="ARBA00022525"/>
    </source>
</evidence>
<sequence length="382" mass="42404">MGIIIFQIFVVYLFLLVSCSAQKNVPAVFTFGDSLVDVGNNNNLQTVAKANFLPHGLDFGNNPTGRFSNGRIVVDIIQTYSSMDAKFLLFSYFLMTEQEMGLKNFTPPYLAATAAGDNLLQGVNYVSSGSGISNFTGFLFGDRINFDTQISNHGKTAQAIMSRIGIPAAQKLLRKAIYVVVIGSNDIMFKEFEPMAMSEEAYLHILAAIKKLEAHTLRKIPLQTLYNLDARKIMVSNVALVGCTPFEKDIHPVEKGSCARMLNKMAQIYNKKLKGMLAELNKELQGAKFVYADIYQILQDLTQNYASYEFEVATSACCVFAGSRGGLVPCNPLSKVCPNRSKYVFWDPFHLTDAACVVATRHIMDSYVTYMSPMNLRQLVQS</sequence>
<dbReference type="Proteomes" id="UP000006882">
    <property type="component" value="Chromosome G1"/>
</dbReference>
<evidence type="ECO:0000256" key="7">
    <source>
        <dbReference type="ARBA" id="ARBA00023098"/>
    </source>
</evidence>
<keyword evidence="10" id="KW-1185">Reference proteome</keyword>
<dbReference type="Gramene" id="ONI28001">
    <property type="protein sequence ID" value="ONI28001"/>
    <property type="gene ID" value="PRUPE_1G116200"/>
</dbReference>
<evidence type="ECO:0000313" key="9">
    <source>
        <dbReference type="EMBL" id="ONI28001.1"/>
    </source>
</evidence>
<dbReference type="GO" id="GO:0005576">
    <property type="term" value="C:extracellular region"/>
    <property type="evidence" value="ECO:0007669"/>
    <property type="project" value="UniProtKB-SubCell"/>
</dbReference>
<dbReference type="CDD" id="cd01837">
    <property type="entry name" value="SGNH_plant_lipase_like"/>
    <property type="match status" value="1"/>
</dbReference>
<organism evidence="9 10">
    <name type="scientific">Prunus persica</name>
    <name type="common">Peach</name>
    <name type="synonym">Amygdalus persica</name>
    <dbReference type="NCBI Taxonomy" id="3760"/>
    <lineage>
        <taxon>Eukaryota</taxon>
        <taxon>Viridiplantae</taxon>
        <taxon>Streptophyta</taxon>
        <taxon>Embryophyta</taxon>
        <taxon>Tracheophyta</taxon>
        <taxon>Spermatophyta</taxon>
        <taxon>Magnoliopsida</taxon>
        <taxon>eudicotyledons</taxon>
        <taxon>Gunneridae</taxon>
        <taxon>Pentapetalae</taxon>
        <taxon>rosids</taxon>
        <taxon>fabids</taxon>
        <taxon>Rosales</taxon>
        <taxon>Rosaceae</taxon>
        <taxon>Amygdaloideae</taxon>
        <taxon>Amygdaleae</taxon>
        <taxon>Prunus</taxon>
    </lineage>
</organism>
<proteinExistence type="inferred from homology"/>
<dbReference type="eggNOG" id="ENOG502QTUA">
    <property type="taxonomic scope" value="Eukaryota"/>
</dbReference>
<dbReference type="InterPro" id="IPR051238">
    <property type="entry name" value="GDSL_esterase/lipase"/>
</dbReference>
<evidence type="ECO:0000256" key="6">
    <source>
        <dbReference type="ARBA" id="ARBA00022963"/>
    </source>
</evidence>
<dbReference type="AlphaFoldDB" id="A0A251QVY2"/>
<feature type="signal peptide" evidence="8">
    <location>
        <begin position="1"/>
        <end position="21"/>
    </location>
</feature>
<keyword evidence="3" id="KW-0964">Secreted</keyword>
<keyword evidence="6" id="KW-0442">Lipid degradation</keyword>
<gene>
    <name evidence="9" type="ORF">PRUPE_1G116200</name>
</gene>
<evidence type="ECO:0000256" key="8">
    <source>
        <dbReference type="SAM" id="SignalP"/>
    </source>
</evidence>
<dbReference type="InterPro" id="IPR001087">
    <property type="entry name" value="GDSL"/>
</dbReference>
<dbReference type="InterPro" id="IPR036514">
    <property type="entry name" value="SGNH_hydro_sf"/>
</dbReference>
<protein>
    <recommendedName>
        <fullName evidence="11">GDSL esterase/lipase</fullName>
    </recommendedName>
</protein>
<dbReference type="GO" id="GO:0016788">
    <property type="term" value="F:hydrolase activity, acting on ester bonds"/>
    <property type="evidence" value="ECO:0007669"/>
    <property type="project" value="InterPro"/>
</dbReference>
<evidence type="ECO:0000256" key="4">
    <source>
        <dbReference type="ARBA" id="ARBA00022729"/>
    </source>
</evidence>
<evidence type="ECO:0000256" key="5">
    <source>
        <dbReference type="ARBA" id="ARBA00022801"/>
    </source>
</evidence>
<name>A0A251QVY2_PRUPE</name>
<dbReference type="PANTHER" id="PTHR45650:SF4">
    <property type="entry name" value="GDSL-LIKE LIPASE_ACYLHYDROLASE FAMILY PROTEIN, EXPRESSED"/>
    <property type="match status" value="1"/>
</dbReference>
<comment type="similarity">
    <text evidence="2">Belongs to the 'GDSL' lipolytic enzyme family.</text>
</comment>
<dbReference type="SUPFAM" id="SSF52266">
    <property type="entry name" value="SGNH hydrolase"/>
    <property type="match status" value="1"/>
</dbReference>
<keyword evidence="4 8" id="KW-0732">Signal</keyword>
<evidence type="ECO:0000256" key="2">
    <source>
        <dbReference type="ARBA" id="ARBA00008668"/>
    </source>
</evidence>
<evidence type="ECO:0008006" key="11">
    <source>
        <dbReference type="Google" id="ProtNLM"/>
    </source>
</evidence>
<accession>A0A251QVY2</accession>
<dbReference type="Gene3D" id="3.40.50.1110">
    <property type="entry name" value="SGNH hydrolase"/>
    <property type="match status" value="1"/>
</dbReference>